<reference evidence="1" key="1">
    <citation type="journal article" date="2023" name="Mol. Ecol. Resour.">
        <title>Chromosome-level genome assembly of a triploid poplar Populus alba 'Berolinensis'.</title>
        <authorList>
            <person name="Chen S."/>
            <person name="Yu Y."/>
            <person name="Wang X."/>
            <person name="Wang S."/>
            <person name="Zhang T."/>
            <person name="Zhou Y."/>
            <person name="He R."/>
            <person name="Meng N."/>
            <person name="Wang Y."/>
            <person name="Liu W."/>
            <person name="Liu Z."/>
            <person name="Liu J."/>
            <person name="Guo Q."/>
            <person name="Huang H."/>
            <person name="Sederoff R.R."/>
            <person name="Wang G."/>
            <person name="Qu G."/>
            <person name="Chen S."/>
        </authorList>
    </citation>
    <scope>NUCLEOTIDE SEQUENCE</scope>
    <source>
        <strain evidence="1">SC-2020</strain>
    </source>
</reference>
<dbReference type="AlphaFoldDB" id="A0AAD6WAV9"/>
<proteinExistence type="predicted"/>
<comment type="caution">
    <text evidence="1">The sequence shown here is derived from an EMBL/GenBank/DDBJ whole genome shotgun (WGS) entry which is preliminary data.</text>
</comment>
<name>A0AAD6WAV9_9ROSI</name>
<accession>A0AAD6WAV9</accession>
<organism evidence="1 2">
    <name type="scientific">Populus alba x Populus x berolinensis</name>
    <dbReference type="NCBI Taxonomy" id="444605"/>
    <lineage>
        <taxon>Eukaryota</taxon>
        <taxon>Viridiplantae</taxon>
        <taxon>Streptophyta</taxon>
        <taxon>Embryophyta</taxon>
        <taxon>Tracheophyta</taxon>
        <taxon>Spermatophyta</taxon>
        <taxon>Magnoliopsida</taxon>
        <taxon>eudicotyledons</taxon>
        <taxon>Gunneridae</taxon>
        <taxon>Pentapetalae</taxon>
        <taxon>rosids</taxon>
        <taxon>fabids</taxon>
        <taxon>Malpighiales</taxon>
        <taxon>Salicaceae</taxon>
        <taxon>Saliceae</taxon>
        <taxon>Populus</taxon>
    </lineage>
</organism>
<evidence type="ECO:0000313" key="1">
    <source>
        <dbReference type="EMBL" id="KAJ7005918.1"/>
    </source>
</evidence>
<gene>
    <name evidence="1" type="ORF">NC653_005299</name>
</gene>
<protein>
    <submittedName>
        <fullName evidence="1">Uncharacterized protein</fullName>
    </submittedName>
</protein>
<dbReference type="Proteomes" id="UP001164929">
    <property type="component" value="Chromosome 2"/>
</dbReference>
<sequence length="100" mass="11540">MWCSIFSFRTKLSTVRLYFSGTNLAVLLYCCSILKGHIPNHQEQYLVKHSPNFMPLQQLLRCYFTFHDSVGKPVFQSHDQILVLTRGGHYQDKSDRAGSS</sequence>
<evidence type="ECO:0000313" key="2">
    <source>
        <dbReference type="Proteomes" id="UP001164929"/>
    </source>
</evidence>
<dbReference type="EMBL" id="JAQIZT010000002">
    <property type="protein sequence ID" value="KAJ7005918.1"/>
    <property type="molecule type" value="Genomic_DNA"/>
</dbReference>
<keyword evidence="2" id="KW-1185">Reference proteome</keyword>